<evidence type="ECO:0000256" key="1">
    <source>
        <dbReference type="ARBA" id="ARBA00004167"/>
    </source>
</evidence>
<dbReference type="EMBL" id="GL192340">
    <property type="protein sequence ID" value="EFB28197.1"/>
    <property type="molecule type" value="Genomic_DNA"/>
</dbReference>
<gene>
    <name evidence="7" type="ORF">PANDA_000182</name>
</gene>
<comment type="subcellular location">
    <subcellularLocation>
        <location evidence="1">Membrane</location>
        <topology evidence="1">Single-pass membrane protein</topology>
    </subcellularLocation>
</comment>
<keyword evidence="3" id="KW-0677">Repeat</keyword>
<name>D2GU86_AILME</name>
<keyword evidence="4" id="KW-1133">Transmembrane helix</keyword>
<feature type="non-terminal residue" evidence="7">
    <location>
        <position position="137"/>
    </location>
</feature>
<dbReference type="PANTHER" id="PTHR12546:SF34">
    <property type="entry name" value="FER-1-LIKE PROTEIN 5"/>
    <property type="match status" value="1"/>
</dbReference>
<keyword evidence="5" id="KW-0472">Membrane</keyword>
<dbReference type="InterPro" id="IPR035892">
    <property type="entry name" value="C2_domain_sf"/>
</dbReference>
<dbReference type="InterPro" id="IPR037721">
    <property type="entry name" value="Ferlin"/>
</dbReference>
<dbReference type="Pfam" id="PF00168">
    <property type="entry name" value="C2"/>
    <property type="match status" value="1"/>
</dbReference>
<dbReference type="GO" id="GO:0016020">
    <property type="term" value="C:membrane"/>
    <property type="evidence" value="ECO:0007669"/>
    <property type="project" value="UniProtKB-SubCell"/>
</dbReference>
<feature type="non-terminal residue" evidence="7">
    <location>
        <position position="1"/>
    </location>
</feature>
<evidence type="ECO:0000256" key="5">
    <source>
        <dbReference type="ARBA" id="ARBA00023136"/>
    </source>
</evidence>
<evidence type="ECO:0000256" key="4">
    <source>
        <dbReference type="ARBA" id="ARBA00022989"/>
    </source>
</evidence>
<evidence type="ECO:0000256" key="2">
    <source>
        <dbReference type="ARBA" id="ARBA00022692"/>
    </source>
</evidence>
<dbReference type="InterPro" id="IPR000008">
    <property type="entry name" value="C2_dom"/>
</dbReference>
<dbReference type="GO" id="GO:0061025">
    <property type="term" value="P:membrane fusion"/>
    <property type="evidence" value="ECO:0007669"/>
    <property type="project" value="TreeGrafter"/>
</dbReference>
<sequence>RFIGLATILLHPLVKKPSEVLFVKDLNLLNHLMLSTDCTVTLQVTLVRNQDTSKIDYSDLLGPSAREAARQKLMVPGFAMPPALSSKPQHFQVRVKVFEARQLMGNNIKPMVKVVIGGYQHNTRIKMGNNPFFNEVG</sequence>
<protein>
    <recommendedName>
        <fullName evidence="6">C2 domain-containing protein</fullName>
    </recommendedName>
</protein>
<evidence type="ECO:0000256" key="3">
    <source>
        <dbReference type="ARBA" id="ARBA00022737"/>
    </source>
</evidence>
<dbReference type="Gene3D" id="2.60.40.150">
    <property type="entry name" value="C2 domain"/>
    <property type="match status" value="1"/>
</dbReference>
<organism evidence="7">
    <name type="scientific">Ailuropoda melanoleuca</name>
    <name type="common">Giant panda</name>
    <dbReference type="NCBI Taxonomy" id="9646"/>
    <lineage>
        <taxon>Eukaryota</taxon>
        <taxon>Metazoa</taxon>
        <taxon>Chordata</taxon>
        <taxon>Craniata</taxon>
        <taxon>Vertebrata</taxon>
        <taxon>Euteleostomi</taxon>
        <taxon>Mammalia</taxon>
        <taxon>Eutheria</taxon>
        <taxon>Laurasiatheria</taxon>
        <taxon>Carnivora</taxon>
        <taxon>Caniformia</taxon>
        <taxon>Ursidae</taxon>
        <taxon>Ailuropoda</taxon>
    </lineage>
</organism>
<dbReference type="AlphaFoldDB" id="D2GU86"/>
<dbReference type="SUPFAM" id="SSF49562">
    <property type="entry name" value="C2 domain (Calcium/lipid-binding domain, CaLB)"/>
    <property type="match status" value="1"/>
</dbReference>
<accession>D2GU86</accession>
<dbReference type="GO" id="GO:0007009">
    <property type="term" value="P:plasma membrane organization"/>
    <property type="evidence" value="ECO:0007669"/>
    <property type="project" value="TreeGrafter"/>
</dbReference>
<feature type="domain" description="C2" evidence="6">
    <location>
        <begin position="92"/>
        <end position="135"/>
    </location>
</feature>
<evidence type="ECO:0000313" key="7">
    <source>
        <dbReference type="EMBL" id="EFB28197.1"/>
    </source>
</evidence>
<reference evidence="7" key="1">
    <citation type="journal article" date="2010" name="Nature">
        <title>The sequence and de novo assembly of the giant panda genome.</title>
        <authorList>
            <person name="Li R."/>
            <person name="Fan W."/>
            <person name="Tian G."/>
            <person name="Zhu H."/>
            <person name="He L."/>
            <person name="Cai J."/>
            <person name="Huang Q."/>
            <person name="Cai Q."/>
            <person name="Li B."/>
            <person name="Bai Y."/>
            <person name="Zhang Z."/>
            <person name="Zhang Y."/>
            <person name="Wang W."/>
            <person name="Li J."/>
            <person name="Wei F."/>
            <person name="Li H."/>
            <person name="Jian M."/>
            <person name="Li J."/>
            <person name="Zhang Z."/>
            <person name="Nielsen R."/>
            <person name="Li D."/>
            <person name="Gu W."/>
            <person name="Yang Z."/>
            <person name="Xuan Z."/>
            <person name="Ryder O.A."/>
            <person name="Leung F.C."/>
            <person name="Zhou Y."/>
            <person name="Cao J."/>
            <person name="Sun X."/>
            <person name="Fu Y."/>
            <person name="Fang X."/>
            <person name="Guo X."/>
            <person name="Wang B."/>
            <person name="Hou R."/>
            <person name="Shen F."/>
            <person name="Mu B."/>
            <person name="Ni P."/>
            <person name="Lin R."/>
            <person name="Qian W."/>
            <person name="Wang G."/>
            <person name="Yu C."/>
            <person name="Nie W."/>
            <person name="Wang J."/>
            <person name="Wu Z."/>
            <person name="Liang H."/>
            <person name="Min J."/>
            <person name="Wu Q."/>
            <person name="Cheng S."/>
            <person name="Ruan J."/>
            <person name="Wang M."/>
            <person name="Shi Z."/>
            <person name="Wen M."/>
            <person name="Liu B."/>
            <person name="Ren X."/>
            <person name="Zheng H."/>
            <person name="Dong D."/>
            <person name="Cook K."/>
            <person name="Shan G."/>
            <person name="Zhang H."/>
            <person name="Kosiol C."/>
            <person name="Xie X."/>
            <person name="Lu Z."/>
            <person name="Zheng H."/>
            <person name="Li Y."/>
            <person name="Steiner C.C."/>
            <person name="Lam T.T."/>
            <person name="Lin S."/>
            <person name="Zhang Q."/>
            <person name="Li G."/>
            <person name="Tian J."/>
            <person name="Gong T."/>
            <person name="Liu H."/>
            <person name="Zhang D."/>
            <person name="Fang L."/>
            <person name="Ye C."/>
            <person name="Zhang J."/>
            <person name="Hu W."/>
            <person name="Xu A."/>
            <person name="Ren Y."/>
            <person name="Zhang G."/>
            <person name="Bruford M.W."/>
            <person name="Li Q."/>
            <person name="Ma L."/>
            <person name="Guo Y."/>
            <person name="An N."/>
            <person name="Hu Y."/>
            <person name="Zheng Y."/>
            <person name="Shi Y."/>
            <person name="Li Z."/>
            <person name="Liu Q."/>
            <person name="Chen Y."/>
            <person name="Zhao J."/>
            <person name="Qu N."/>
            <person name="Zhao S."/>
            <person name="Tian F."/>
            <person name="Wang X."/>
            <person name="Wang H."/>
            <person name="Xu L."/>
            <person name="Liu X."/>
            <person name="Vinar T."/>
            <person name="Wang Y."/>
            <person name="Lam T.W."/>
            <person name="Yiu S.M."/>
            <person name="Liu S."/>
            <person name="Zhang H."/>
            <person name="Li D."/>
            <person name="Huang Y."/>
            <person name="Wang X."/>
            <person name="Yang G."/>
            <person name="Jiang Z."/>
            <person name="Wang J."/>
            <person name="Qin N."/>
            <person name="Li L."/>
            <person name="Li J."/>
            <person name="Bolund L."/>
            <person name="Kristiansen K."/>
            <person name="Wong G.K."/>
            <person name="Olson M."/>
            <person name="Zhang X."/>
            <person name="Li S."/>
            <person name="Yang H."/>
            <person name="Wang J."/>
            <person name="Wang J."/>
        </authorList>
    </citation>
    <scope>NUCLEOTIDE SEQUENCE [LARGE SCALE GENOMIC DNA]</scope>
</reference>
<proteinExistence type="predicted"/>
<keyword evidence="2" id="KW-0812">Transmembrane</keyword>
<evidence type="ECO:0000259" key="6">
    <source>
        <dbReference type="Pfam" id="PF00168"/>
    </source>
</evidence>
<dbReference type="PANTHER" id="PTHR12546">
    <property type="entry name" value="FER-1-LIKE"/>
    <property type="match status" value="1"/>
</dbReference>
<dbReference type="InParanoid" id="D2GU86"/>